<evidence type="ECO:0000313" key="2">
    <source>
        <dbReference type="EMBL" id="KAF1951576.1"/>
    </source>
</evidence>
<proteinExistence type="predicted"/>
<dbReference type="AlphaFoldDB" id="A0A6A5TL80"/>
<dbReference type="EMBL" id="ML977016">
    <property type="protein sequence ID" value="KAF1951576.1"/>
    <property type="molecule type" value="Genomic_DNA"/>
</dbReference>
<evidence type="ECO:0000313" key="3">
    <source>
        <dbReference type="Proteomes" id="UP000800035"/>
    </source>
</evidence>
<accession>A0A6A5TL80</accession>
<dbReference type="OrthoDB" id="5101000at2759"/>
<dbReference type="InterPro" id="IPR056009">
    <property type="entry name" value="DUF7587"/>
</dbReference>
<organism evidence="2 3">
    <name type="scientific">Byssothecium circinans</name>
    <dbReference type="NCBI Taxonomy" id="147558"/>
    <lineage>
        <taxon>Eukaryota</taxon>
        <taxon>Fungi</taxon>
        <taxon>Dikarya</taxon>
        <taxon>Ascomycota</taxon>
        <taxon>Pezizomycotina</taxon>
        <taxon>Dothideomycetes</taxon>
        <taxon>Pleosporomycetidae</taxon>
        <taxon>Pleosporales</taxon>
        <taxon>Massarineae</taxon>
        <taxon>Massarinaceae</taxon>
        <taxon>Byssothecium</taxon>
    </lineage>
</organism>
<protein>
    <recommendedName>
        <fullName evidence="1">DUF7587 domain-containing protein</fullName>
    </recommendedName>
</protein>
<dbReference type="Proteomes" id="UP000800035">
    <property type="component" value="Unassembled WGS sequence"/>
</dbReference>
<reference evidence="2" key="1">
    <citation type="journal article" date="2020" name="Stud. Mycol.">
        <title>101 Dothideomycetes genomes: a test case for predicting lifestyles and emergence of pathogens.</title>
        <authorList>
            <person name="Haridas S."/>
            <person name="Albert R."/>
            <person name="Binder M."/>
            <person name="Bloem J."/>
            <person name="Labutti K."/>
            <person name="Salamov A."/>
            <person name="Andreopoulos B."/>
            <person name="Baker S."/>
            <person name="Barry K."/>
            <person name="Bills G."/>
            <person name="Bluhm B."/>
            <person name="Cannon C."/>
            <person name="Castanera R."/>
            <person name="Culley D."/>
            <person name="Daum C."/>
            <person name="Ezra D."/>
            <person name="Gonzalez J."/>
            <person name="Henrissat B."/>
            <person name="Kuo A."/>
            <person name="Liang C."/>
            <person name="Lipzen A."/>
            <person name="Lutzoni F."/>
            <person name="Magnuson J."/>
            <person name="Mondo S."/>
            <person name="Nolan M."/>
            <person name="Ohm R."/>
            <person name="Pangilinan J."/>
            <person name="Park H.-J."/>
            <person name="Ramirez L."/>
            <person name="Alfaro M."/>
            <person name="Sun H."/>
            <person name="Tritt A."/>
            <person name="Yoshinaga Y."/>
            <person name="Zwiers L.-H."/>
            <person name="Turgeon B."/>
            <person name="Goodwin S."/>
            <person name="Spatafora J."/>
            <person name="Crous P."/>
            <person name="Grigoriev I."/>
        </authorList>
    </citation>
    <scope>NUCLEOTIDE SEQUENCE</scope>
    <source>
        <strain evidence="2">CBS 675.92</strain>
    </source>
</reference>
<sequence length="257" mass="29990">MVSDHLLNDRSVCSPFISLTGSLLWALNYAHWSHRRNFSFDIKLWLIDTWKIPEQLVWPAWALLQYLRIQPNRIEWHDDPYHEYLVGADISSEAILGHLDLEFEESQFQDHRLQSLLPALDGIAKTDGLLSALEIFRGYPSIIPRFEVELQDHDLRAAVSLAKDFGLSSKLDWFSISNMLLSLKPRKWNARTARAMINFFNGTQLPALFLYRCRDSIIPEPMIEVVEWVKAMEYIRFRRSIDKALGFRSQLEDVGEK</sequence>
<evidence type="ECO:0000259" key="1">
    <source>
        <dbReference type="Pfam" id="PF24494"/>
    </source>
</evidence>
<name>A0A6A5TL80_9PLEO</name>
<keyword evidence="3" id="KW-1185">Reference proteome</keyword>
<dbReference type="Pfam" id="PF24494">
    <property type="entry name" value="DUF7587"/>
    <property type="match status" value="1"/>
</dbReference>
<gene>
    <name evidence="2" type="ORF">CC80DRAFT_553228</name>
</gene>
<feature type="domain" description="DUF7587" evidence="1">
    <location>
        <begin position="1"/>
        <end position="101"/>
    </location>
</feature>